<proteinExistence type="predicted"/>
<dbReference type="OrthoDB" id="1882346at2759"/>
<dbReference type="EMBL" id="UYRV01136089">
    <property type="protein sequence ID" value="VDN39008.1"/>
    <property type="molecule type" value="Genomic_DNA"/>
</dbReference>
<name>A0A3P7NSY0_CYLGO</name>
<keyword evidence="2" id="KW-1185">Reference proteome</keyword>
<dbReference type="Proteomes" id="UP000271889">
    <property type="component" value="Unassembled WGS sequence"/>
</dbReference>
<evidence type="ECO:0000313" key="2">
    <source>
        <dbReference type="Proteomes" id="UP000271889"/>
    </source>
</evidence>
<protein>
    <submittedName>
        <fullName evidence="1">Uncharacterized protein</fullName>
    </submittedName>
</protein>
<reference evidence="1 2" key="1">
    <citation type="submission" date="2018-11" db="EMBL/GenBank/DDBJ databases">
        <authorList>
            <consortium name="Pathogen Informatics"/>
        </authorList>
    </citation>
    <scope>NUCLEOTIDE SEQUENCE [LARGE SCALE GENOMIC DNA]</scope>
</reference>
<sequence length="41" mass="4922">MFEHYRSIVISNNIQLLSKETTLDFNPEDVRNIRKLSKKKD</sequence>
<organism evidence="1 2">
    <name type="scientific">Cylicostephanus goldi</name>
    <name type="common">Nematode worm</name>
    <dbReference type="NCBI Taxonomy" id="71465"/>
    <lineage>
        <taxon>Eukaryota</taxon>
        <taxon>Metazoa</taxon>
        <taxon>Ecdysozoa</taxon>
        <taxon>Nematoda</taxon>
        <taxon>Chromadorea</taxon>
        <taxon>Rhabditida</taxon>
        <taxon>Rhabditina</taxon>
        <taxon>Rhabditomorpha</taxon>
        <taxon>Strongyloidea</taxon>
        <taxon>Strongylidae</taxon>
        <taxon>Cylicostephanus</taxon>
    </lineage>
</organism>
<evidence type="ECO:0000313" key="1">
    <source>
        <dbReference type="EMBL" id="VDN39008.1"/>
    </source>
</evidence>
<dbReference type="AlphaFoldDB" id="A0A3P7NSY0"/>
<accession>A0A3P7NSY0</accession>
<feature type="non-terminal residue" evidence="1">
    <location>
        <position position="41"/>
    </location>
</feature>
<gene>
    <name evidence="1" type="ORF">CGOC_LOCUS13868</name>
</gene>